<evidence type="ECO:0000313" key="7">
    <source>
        <dbReference type="EMBL" id="MBC5616286.1"/>
    </source>
</evidence>
<dbReference type="HAMAP" id="MF_00227">
    <property type="entry name" value="RNase_P"/>
    <property type="match status" value="1"/>
</dbReference>
<organism evidence="7 8">
    <name type="scientific">Alistipes hominis</name>
    <dbReference type="NCBI Taxonomy" id="2763015"/>
    <lineage>
        <taxon>Bacteria</taxon>
        <taxon>Pseudomonadati</taxon>
        <taxon>Bacteroidota</taxon>
        <taxon>Bacteroidia</taxon>
        <taxon>Bacteroidales</taxon>
        <taxon>Rikenellaceae</taxon>
        <taxon>Alistipes</taxon>
    </lineage>
</organism>
<evidence type="ECO:0000313" key="8">
    <source>
        <dbReference type="Proteomes" id="UP000636891"/>
    </source>
</evidence>
<keyword evidence="4 6" id="KW-0378">Hydrolase</keyword>
<protein>
    <recommendedName>
        <fullName evidence="6">Ribonuclease P protein component</fullName>
        <shortName evidence="6">RNase P protein</shortName>
        <shortName evidence="6">RNaseP protein</shortName>
        <ecNumber evidence="6">3.1.26.5</ecNumber>
    </recommendedName>
    <alternativeName>
        <fullName evidence="6">Protein C5</fullName>
    </alternativeName>
</protein>
<dbReference type="EMBL" id="JACOOK010000002">
    <property type="protein sequence ID" value="MBC5616286.1"/>
    <property type="molecule type" value="Genomic_DNA"/>
</dbReference>
<reference evidence="7 8" key="1">
    <citation type="submission" date="2020-08" db="EMBL/GenBank/DDBJ databases">
        <title>Genome public.</title>
        <authorList>
            <person name="Liu C."/>
            <person name="Sun Q."/>
        </authorList>
    </citation>
    <scope>NUCLEOTIDE SEQUENCE [LARGE SCALE GENOMIC DNA]</scope>
    <source>
        <strain evidence="7 8">New-7</strain>
    </source>
</reference>
<dbReference type="InterPro" id="IPR000100">
    <property type="entry name" value="RNase_P"/>
</dbReference>
<comment type="catalytic activity">
    <reaction evidence="6">
        <text>Endonucleolytic cleavage of RNA, removing 5'-extranucleotides from tRNA precursor.</text>
        <dbReference type="EC" id="3.1.26.5"/>
    </reaction>
</comment>
<dbReference type="Gene3D" id="3.30.230.10">
    <property type="match status" value="1"/>
</dbReference>
<evidence type="ECO:0000256" key="2">
    <source>
        <dbReference type="ARBA" id="ARBA00022722"/>
    </source>
</evidence>
<evidence type="ECO:0000256" key="3">
    <source>
        <dbReference type="ARBA" id="ARBA00022759"/>
    </source>
</evidence>
<evidence type="ECO:0000256" key="6">
    <source>
        <dbReference type="HAMAP-Rule" id="MF_00227"/>
    </source>
</evidence>
<evidence type="ECO:0000256" key="4">
    <source>
        <dbReference type="ARBA" id="ARBA00022801"/>
    </source>
</evidence>
<dbReference type="Proteomes" id="UP000636891">
    <property type="component" value="Unassembled WGS sequence"/>
</dbReference>
<keyword evidence="2 6" id="KW-0540">Nuclease</keyword>
<dbReference type="EC" id="3.1.26.5" evidence="6"/>
<dbReference type="Pfam" id="PF00825">
    <property type="entry name" value="Ribonuclease_P"/>
    <property type="match status" value="1"/>
</dbReference>
<gene>
    <name evidence="6" type="primary">rnpA</name>
    <name evidence="7" type="ORF">H8S08_04530</name>
</gene>
<dbReference type="InterPro" id="IPR014721">
    <property type="entry name" value="Ribsml_uS5_D2-typ_fold_subgr"/>
</dbReference>
<comment type="function">
    <text evidence="6">RNaseP catalyzes the removal of the 5'-leader sequence from pre-tRNA to produce the mature 5'-terminus. It can also cleave other RNA substrates such as 4.5S RNA. The protein component plays an auxiliary but essential role in vivo by binding to the 5'-leader sequence and broadening the substrate specificity of the ribozyme.</text>
</comment>
<dbReference type="SUPFAM" id="SSF54211">
    <property type="entry name" value="Ribosomal protein S5 domain 2-like"/>
    <property type="match status" value="1"/>
</dbReference>
<accession>A0ABR7CKV6</accession>
<keyword evidence="1 6" id="KW-0819">tRNA processing</keyword>
<name>A0ABR7CKV6_9BACT</name>
<comment type="subunit">
    <text evidence="6">Consists of a catalytic RNA component (M1 or rnpB) and a protein subunit.</text>
</comment>
<comment type="caution">
    <text evidence="7">The sequence shown here is derived from an EMBL/GenBank/DDBJ whole genome shotgun (WGS) entry which is preliminary data.</text>
</comment>
<evidence type="ECO:0000256" key="5">
    <source>
        <dbReference type="ARBA" id="ARBA00022884"/>
    </source>
</evidence>
<keyword evidence="8" id="KW-1185">Reference proteome</keyword>
<proteinExistence type="inferred from homology"/>
<evidence type="ECO:0000256" key="1">
    <source>
        <dbReference type="ARBA" id="ARBA00022694"/>
    </source>
</evidence>
<keyword evidence="3 6" id="KW-0255">Endonuclease</keyword>
<comment type="similarity">
    <text evidence="6">Belongs to the RnpA family.</text>
</comment>
<dbReference type="InterPro" id="IPR020568">
    <property type="entry name" value="Ribosomal_Su5_D2-typ_SF"/>
</dbReference>
<keyword evidence="5 6" id="KW-0694">RNA-binding</keyword>
<sequence length="131" mass="14991">MESSDHTFPRAERLRSRKQIARLFEKGESGVVYPIRYVFLTGEDDAGDATDEGGLSVLVSVSKRNHKRANVRNLLKRRIREAYRLNRNPLREISGGGRFNLGLLYVSKEIADYTSIENAVQKIIRNLSERI</sequence>